<reference evidence="2" key="1">
    <citation type="submission" date="2022-05" db="EMBL/GenBank/DDBJ databases">
        <title>The Musa troglodytarum L. genome provides insights into the mechanism of non-climacteric behaviour and enrichment of carotenoids.</title>
        <authorList>
            <person name="Wang J."/>
        </authorList>
    </citation>
    <scope>NUCLEOTIDE SEQUENCE</scope>
    <source>
        <tissue evidence="2">Leaf</tissue>
    </source>
</reference>
<keyword evidence="3" id="KW-1185">Reference proteome</keyword>
<organism evidence="2 3">
    <name type="scientific">Musa troglodytarum</name>
    <name type="common">fe'i banana</name>
    <dbReference type="NCBI Taxonomy" id="320322"/>
    <lineage>
        <taxon>Eukaryota</taxon>
        <taxon>Viridiplantae</taxon>
        <taxon>Streptophyta</taxon>
        <taxon>Embryophyta</taxon>
        <taxon>Tracheophyta</taxon>
        <taxon>Spermatophyta</taxon>
        <taxon>Magnoliopsida</taxon>
        <taxon>Liliopsida</taxon>
        <taxon>Zingiberales</taxon>
        <taxon>Musaceae</taxon>
        <taxon>Musa</taxon>
    </lineage>
</organism>
<feature type="compositionally biased region" description="Low complexity" evidence="1">
    <location>
        <begin position="51"/>
        <end position="63"/>
    </location>
</feature>
<name>A0A9E7KGJ4_9LILI</name>
<evidence type="ECO:0000256" key="1">
    <source>
        <dbReference type="SAM" id="MobiDB-lite"/>
    </source>
</evidence>
<dbReference type="Proteomes" id="UP001055439">
    <property type="component" value="Chromosome 7"/>
</dbReference>
<accession>A0A9E7KGJ4</accession>
<sequence>MDTRPSPVVPRGGDKAGWDPLGISTSGEKLAESNGTRTARTGQESDRTKHSSSSPPSSSLPGPRLRCLRLLLLVLACFDEIMVSQGTHCGFAYCIQEQD</sequence>
<dbReference type="AlphaFoldDB" id="A0A9E7KGJ4"/>
<protein>
    <submittedName>
        <fullName evidence="2">Uncharacterized protein</fullName>
    </submittedName>
</protein>
<evidence type="ECO:0000313" key="2">
    <source>
        <dbReference type="EMBL" id="URE15889.1"/>
    </source>
</evidence>
<proteinExistence type="predicted"/>
<gene>
    <name evidence="2" type="ORF">MUK42_10901</name>
</gene>
<feature type="compositionally biased region" description="Polar residues" evidence="1">
    <location>
        <begin position="23"/>
        <end position="42"/>
    </location>
</feature>
<dbReference type="EMBL" id="CP097509">
    <property type="protein sequence ID" value="URE15889.1"/>
    <property type="molecule type" value="Genomic_DNA"/>
</dbReference>
<evidence type="ECO:0000313" key="3">
    <source>
        <dbReference type="Proteomes" id="UP001055439"/>
    </source>
</evidence>
<feature type="region of interest" description="Disordered" evidence="1">
    <location>
        <begin position="1"/>
        <end position="63"/>
    </location>
</feature>